<evidence type="ECO:0000313" key="4">
    <source>
        <dbReference type="Proteomes" id="UP000294947"/>
    </source>
</evidence>
<sequence length="262" mass="28825">MARAVVAATVTANGNARPGCLRTKRSGALTWQRAMGSSVAPMAVTASRTTHRSRPTFTPRPRRPAARARPASRPSEPPGPPNSWSQQRVRTPPSPPSRPGEPPRPPNSWRQQRVRTPTPPSRRGNGRRERPMDPVYDEEVSKLLAELNEQREKISGAVEEVQAVRESATTKNKMIKATVDGQGRLIEVVLRGDRWRDLSPKELGAAIVEAVTGAQEKAHKNVTELAAAMAPEGMNIPELFSGKPDIEALFPDVEKMWKSFNE</sequence>
<feature type="coiled-coil region" evidence="1">
    <location>
        <begin position="140"/>
        <end position="167"/>
    </location>
</feature>
<dbReference type="EMBL" id="SMKW01000078">
    <property type="protein sequence ID" value="TDD39311.1"/>
    <property type="molecule type" value="Genomic_DNA"/>
</dbReference>
<evidence type="ECO:0000256" key="1">
    <source>
        <dbReference type="SAM" id="Coils"/>
    </source>
</evidence>
<evidence type="ECO:0000313" key="3">
    <source>
        <dbReference type="EMBL" id="TDD39311.1"/>
    </source>
</evidence>
<protein>
    <submittedName>
        <fullName evidence="3">YbaB/EbfC family DNA-binding protein</fullName>
    </submittedName>
</protein>
<dbReference type="Proteomes" id="UP000294947">
    <property type="component" value="Unassembled WGS sequence"/>
</dbReference>
<name>A0A4R4Y4K0_9PSEU</name>
<organism evidence="3 4">
    <name type="scientific">Saccharopolyspora elongata</name>
    <dbReference type="NCBI Taxonomy" id="2530387"/>
    <lineage>
        <taxon>Bacteria</taxon>
        <taxon>Bacillati</taxon>
        <taxon>Actinomycetota</taxon>
        <taxon>Actinomycetes</taxon>
        <taxon>Pseudonocardiales</taxon>
        <taxon>Pseudonocardiaceae</taxon>
        <taxon>Saccharopolyspora</taxon>
    </lineage>
</organism>
<keyword evidence="4" id="KW-1185">Reference proteome</keyword>
<gene>
    <name evidence="3" type="ORF">E1288_37210</name>
</gene>
<dbReference type="InterPro" id="IPR036894">
    <property type="entry name" value="YbaB-like_sf"/>
</dbReference>
<dbReference type="Pfam" id="PF02575">
    <property type="entry name" value="YbaB_DNA_bd"/>
    <property type="match status" value="1"/>
</dbReference>
<dbReference type="InterPro" id="IPR004401">
    <property type="entry name" value="YbaB/EbfC"/>
</dbReference>
<reference evidence="3 4" key="1">
    <citation type="submission" date="2019-03" db="EMBL/GenBank/DDBJ databases">
        <title>Draft genome sequences of novel Actinobacteria.</title>
        <authorList>
            <person name="Sahin N."/>
            <person name="Ay H."/>
            <person name="Saygin H."/>
        </authorList>
    </citation>
    <scope>NUCLEOTIDE SEQUENCE [LARGE SCALE GENOMIC DNA]</scope>
    <source>
        <strain evidence="3 4">7K502</strain>
    </source>
</reference>
<evidence type="ECO:0000256" key="2">
    <source>
        <dbReference type="SAM" id="MobiDB-lite"/>
    </source>
</evidence>
<feature type="region of interest" description="Disordered" evidence="2">
    <location>
        <begin position="37"/>
        <end position="136"/>
    </location>
</feature>
<keyword evidence="1" id="KW-0175">Coiled coil</keyword>
<dbReference type="GO" id="GO:0003677">
    <property type="term" value="F:DNA binding"/>
    <property type="evidence" value="ECO:0007669"/>
    <property type="project" value="UniProtKB-KW"/>
</dbReference>
<dbReference type="OrthoDB" id="5118533at2"/>
<proteinExistence type="predicted"/>
<comment type="caution">
    <text evidence="3">The sequence shown here is derived from an EMBL/GenBank/DDBJ whole genome shotgun (WGS) entry which is preliminary data.</text>
</comment>
<feature type="compositionally biased region" description="Pro residues" evidence="2">
    <location>
        <begin position="92"/>
        <end position="106"/>
    </location>
</feature>
<accession>A0A4R4Y4K0</accession>
<feature type="compositionally biased region" description="Basic residues" evidence="2">
    <location>
        <begin position="49"/>
        <end position="66"/>
    </location>
</feature>
<keyword evidence="3" id="KW-0238">DNA-binding</keyword>
<dbReference type="AlphaFoldDB" id="A0A4R4Y4K0"/>
<dbReference type="SUPFAM" id="SSF82607">
    <property type="entry name" value="YbaB-like"/>
    <property type="match status" value="1"/>
</dbReference>
<dbReference type="Gene3D" id="3.30.1310.10">
    <property type="entry name" value="Nucleoid-associated protein YbaB-like domain"/>
    <property type="match status" value="1"/>
</dbReference>